<sequence>MNFEQNYYQGIKFNYDKSLGLHCCISRKTFLALIIKNNQQKMDN</sequence>
<protein>
    <submittedName>
        <fullName evidence="1">Uncharacterized protein</fullName>
    </submittedName>
</protein>
<proteinExistence type="predicted"/>
<dbReference type="EMBL" id="AESD01001003">
    <property type="protein sequence ID" value="EHJ09438.1"/>
    <property type="molecule type" value="Genomic_DNA"/>
</dbReference>
<name>G5JEE9_CROWT</name>
<organism evidence="1 2">
    <name type="scientific">Crocosphaera watsonii WH 0003</name>
    <dbReference type="NCBI Taxonomy" id="423471"/>
    <lineage>
        <taxon>Bacteria</taxon>
        <taxon>Bacillati</taxon>
        <taxon>Cyanobacteriota</taxon>
        <taxon>Cyanophyceae</taxon>
        <taxon>Oscillatoriophycideae</taxon>
        <taxon>Chroococcales</taxon>
        <taxon>Aphanothecaceae</taxon>
        <taxon>Crocosphaera</taxon>
    </lineage>
</organism>
<evidence type="ECO:0000313" key="2">
    <source>
        <dbReference type="Proteomes" id="UP000003477"/>
    </source>
</evidence>
<dbReference type="PATRIC" id="fig|423471.3.peg.5408"/>
<gene>
    <name evidence="1" type="ORF">CWATWH0003_B136</name>
</gene>
<reference evidence="1 2" key="1">
    <citation type="journal article" date="2011" name="Front. Microbiol.">
        <title>Two Strains of Crocosphaera watsonii with Highly Conserved Genomes are Distinguished by Strain-Specific Features.</title>
        <authorList>
            <person name="Bench S.R."/>
            <person name="Ilikchyan I.N."/>
            <person name="Tripp H.J."/>
            <person name="Zehr J.P."/>
        </authorList>
    </citation>
    <scope>NUCLEOTIDE SEQUENCE [LARGE SCALE GENOMIC DNA]</scope>
    <source>
        <strain evidence="1 2">WH 0003</strain>
    </source>
</reference>
<dbReference type="AlphaFoldDB" id="G5JEE9"/>
<dbReference type="Proteomes" id="UP000003477">
    <property type="component" value="Unassembled WGS sequence"/>
</dbReference>
<accession>G5JEE9</accession>
<evidence type="ECO:0000313" key="1">
    <source>
        <dbReference type="EMBL" id="EHJ09438.1"/>
    </source>
</evidence>
<comment type="caution">
    <text evidence="1">The sequence shown here is derived from an EMBL/GenBank/DDBJ whole genome shotgun (WGS) entry which is preliminary data.</text>
</comment>